<evidence type="ECO:0000256" key="1">
    <source>
        <dbReference type="ARBA" id="ARBA00023002"/>
    </source>
</evidence>
<evidence type="ECO:0000259" key="2">
    <source>
        <dbReference type="Pfam" id="PF01558"/>
    </source>
</evidence>
<evidence type="ECO:0000313" key="4">
    <source>
        <dbReference type="Proteomes" id="UP000425960"/>
    </source>
</evidence>
<dbReference type="Pfam" id="PF01558">
    <property type="entry name" value="POR"/>
    <property type="match status" value="1"/>
</dbReference>
<dbReference type="RefSeq" id="WP_155308459.1">
    <property type="nucleotide sequence ID" value="NZ_AP021876.1"/>
</dbReference>
<reference evidence="3 4" key="1">
    <citation type="submission" date="2019-11" db="EMBL/GenBank/DDBJ databases">
        <title>Comparative genomics of hydrocarbon-degrading Desulfosarcina strains.</title>
        <authorList>
            <person name="Watanabe M."/>
            <person name="Kojima H."/>
            <person name="Fukui M."/>
        </authorList>
    </citation>
    <scope>NUCLEOTIDE SEQUENCE [LARGE SCALE GENOMIC DNA]</scope>
    <source>
        <strain evidence="3 4">28bB2T</strain>
    </source>
</reference>
<dbReference type="InterPro" id="IPR002869">
    <property type="entry name" value="Pyrv_flavodox_OxRed_cen"/>
</dbReference>
<dbReference type="EMBL" id="AP021876">
    <property type="protein sequence ID" value="BBO79552.1"/>
    <property type="molecule type" value="Genomic_DNA"/>
</dbReference>
<proteinExistence type="predicted"/>
<dbReference type="KEGG" id="dov:DSCO28_01180"/>
<organism evidence="3 4">
    <name type="scientific">Desulfosarcina ovata subsp. sediminis</name>
    <dbReference type="NCBI Taxonomy" id="885957"/>
    <lineage>
        <taxon>Bacteria</taxon>
        <taxon>Pseudomonadati</taxon>
        <taxon>Thermodesulfobacteriota</taxon>
        <taxon>Desulfobacteria</taxon>
        <taxon>Desulfobacterales</taxon>
        <taxon>Desulfosarcinaceae</taxon>
        <taxon>Desulfosarcina</taxon>
    </lineage>
</organism>
<evidence type="ECO:0000313" key="3">
    <source>
        <dbReference type="EMBL" id="BBO79552.1"/>
    </source>
</evidence>
<protein>
    <submittedName>
        <fullName evidence="3">2-oxoacid:ferredoxin oxidoreductase subunit gamma</fullName>
    </submittedName>
</protein>
<name>A0A5K7ZC54_9BACT</name>
<dbReference type="PANTHER" id="PTHR42730:SF1">
    <property type="entry name" value="2-OXOGLUTARATE SYNTHASE SUBUNIT KORC"/>
    <property type="match status" value="1"/>
</dbReference>
<dbReference type="Gene3D" id="3.40.920.10">
    <property type="entry name" value="Pyruvate-ferredoxin oxidoreductase, PFOR, domain III"/>
    <property type="match status" value="1"/>
</dbReference>
<dbReference type="AlphaFoldDB" id="A0A5K7ZC54"/>
<sequence>MQSEIMFAGFGGQGIMLIGKILAHAAMEEGFEVAWVPSYGPEMRGGTAYCTVVVADRPIGSPIIKNPLHLVAMNGPSLEKFAPTVKPGGIIFINSSLINFGSGRDDVDELRVPVMEIAKEAGNMRAANIVCLAAFVARSGVVSMETLKHCICEEFGNKPKLIPLNMDAVAAGEKAAKKK</sequence>
<feature type="domain" description="Pyruvate/ketoisovalerate oxidoreductase catalytic" evidence="2">
    <location>
        <begin position="11"/>
        <end position="172"/>
    </location>
</feature>
<gene>
    <name evidence="3" type="ORF">DSCO28_01180</name>
</gene>
<dbReference type="InterPro" id="IPR019752">
    <property type="entry name" value="Pyrv/ketoisovalerate_OxRed_cat"/>
</dbReference>
<dbReference type="Proteomes" id="UP000425960">
    <property type="component" value="Chromosome"/>
</dbReference>
<dbReference type="GO" id="GO:0016903">
    <property type="term" value="F:oxidoreductase activity, acting on the aldehyde or oxo group of donors"/>
    <property type="evidence" value="ECO:0007669"/>
    <property type="project" value="InterPro"/>
</dbReference>
<keyword evidence="1" id="KW-0560">Oxidoreductase</keyword>
<dbReference type="SUPFAM" id="SSF53323">
    <property type="entry name" value="Pyruvate-ferredoxin oxidoreductase, PFOR, domain III"/>
    <property type="match status" value="1"/>
</dbReference>
<dbReference type="InterPro" id="IPR052554">
    <property type="entry name" value="2-oxoglutarate_synth_KorC"/>
</dbReference>
<accession>A0A5K7ZC54</accession>
<dbReference type="PANTHER" id="PTHR42730">
    <property type="entry name" value="2-OXOGLUTARATE SYNTHASE SUBUNIT KORC"/>
    <property type="match status" value="1"/>
</dbReference>